<comment type="caution">
    <text evidence="2">The sequence shown here is derived from an EMBL/GenBank/DDBJ whole genome shotgun (WGS) entry which is preliminary data.</text>
</comment>
<feature type="transmembrane region" description="Helical" evidence="1">
    <location>
        <begin position="6"/>
        <end position="24"/>
    </location>
</feature>
<organism evidence="2 3">
    <name type="scientific">Halobacteriovorax marinus</name>
    <dbReference type="NCBI Taxonomy" id="97084"/>
    <lineage>
        <taxon>Bacteria</taxon>
        <taxon>Pseudomonadati</taxon>
        <taxon>Bdellovibrionota</taxon>
        <taxon>Bacteriovoracia</taxon>
        <taxon>Bacteriovoracales</taxon>
        <taxon>Halobacteriovoraceae</taxon>
        <taxon>Halobacteriovorax</taxon>
    </lineage>
</organism>
<evidence type="ECO:0000256" key="1">
    <source>
        <dbReference type="SAM" id="Phobius"/>
    </source>
</evidence>
<evidence type="ECO:0000313" key="3">
    <source>
        <dbReference type="Proteomes" id="UP000196531"/>
    </source>
</evidence>
<dbReference type="Proteomes" id="UP000196531">
    <property type="component" value="Unassembled WGS sequence"/>
</dbReference>
<keyword evidence="1" id="KW-1133">Transmembrane helix</keyword>
<evidence type="ECO:0000313" key="2">
    <source>
        <dbReference type="EMBL" id="OUR94230.1"/>
    </source>
</evidence>
<protein>
    <submittedName>
        <fullName evidence="2">Uncharacterized protein</fullName>
    </submittedName>
</protein>
<dbReference type="AlphaFoldDB" id="A0A1Y5F9X6"/>
<keyword evidence="1" id="KW-0472">Membrane</keyword>
<accession>A0A1Y5F9X6</accession>
<name>A0A1Y5F9X6_9BACT</name>
<keyword evidence="1" id="KW-0812">Transmembrane</keyword>
<sequence>MNDKIKLSIIFMCSILFIVISLYFKNEDRGKRFPASTNESIPRENMTSVDTPQYIIEERTNKHSDSY</sequence>
<dbReference type="EMBL" id="MAAO01000011">
    <property type="protein sequence ID" value="OUR94230.1"/>
    <property type="molecule type" value="Genomic_DNA"/>
</dbReference>
<gene>
    <name evidence="2" type="ORF">A9Q84_18175</name>
</gene>
<reference evidence="3" key="1">
    <citation type="journal article" date="2017" name="Proc. Natl. Acad. Sci. U.S.A.">
        <title>Simulation of Deepwater Horizon oil plume reveals substrate specialization within a complex community of hydrocarbon-degraders.</title>
        <authorList>
            <person name="Hu P."/>
            <person name="Dubinsky E.A."/>
            <person name="Probst A.J."/>
            <person name="Wang J."/>
            <person name="Sieber C.M.K."/>
            <person name="Tom L.M."/>
            <person name="Gardinali P."/>
            <person name="Banfield J.F."/>
            <person name="Atlas R.M."/>
            <person name="Andersen G.L."/>
        </authorList>
    </citation>
    <scope>NUCLEOTIDE SEQUENCE [LARGE SCALE GENOMIC DNA]</scope>
</reference>
<proteinExistence type="predicted"/>